<dbReference type="AlphaFoldDB" id="A0A2Z4JQF5"/>
<gene>
    <name evidence="2" type="ORF">G6731_07585</name>
    <name evidence="1" type="ORF">Pas1_00760</name>
</gene>
<organism evidence="1 3">
    <name type="scientific">Polynucleobacter paneuropaeus</name>
    <dbReference type="NCBI Taxonomy" id="2527775"/>
    <lineage>
        <taxon>Bacteria</taxon>
        <taxon>Pseudomonadati</taxon>
        <taxon>Pseudomonadota</taxon>
        <taxon>Betaproteobacteria</taxon>
        <taxon>Burkholderiales</taxon>
        <taxon>Burkholderiaceae</taxon>
        <taxon>Polynucleobacter</taxon>
    </lineage>
</organism>
<dbReference type="Pfam" id="PF11455">
    <property type="entry name" value="MazE-like"/>
    <property type="match status" value="1"/>
</dbReference>
<name>A0A2Z4JQF5_9BURK</name>
<proteinExistence type="predicted"/>
<protein>
    <submittedName>
        <fullName evidence="2">Antitoxin MazE family protein</fullName>
    </submittedName>
    <submittedName>
        <fullName evidence="1">DUF3018 domain-containing protein</fullName>
    </submittedName>
</protein>
<sequence length="71" mass="7843">MGSSTAIRVQKHRVSLRNAGLRPIQLWVPDTRVPGFKKECARQSSLAAMTDRADQDLMSFLDDALNDLGGE</sequence>
<reference evidence="1" key="2">
    <citation type="journal article" date="2019" name="Int. J. Syst. Evol. Microbiol.">
        <title>Polynucleobacter paneuropaeus sp. nov., characterized by six strains isolated from freshwater lakes located along a 3000 km north-south cross-section across Europe.</title>
        <authorList>
            <person name="Hoetzinger M."/>
            <person name="Schmidt J."/>
            <person name="Pitt A."/>
            <person name="Koll U."/>
            <person name="Lang E."/>
            <person name="Hahn M.W."/>
        </authorList>
    </citation>
    <scope>NUCLEOTIDE SEQUENCE</scope>
    <source>
        <strain evidence="1">MG-25-Pas1-D2</strain>
    </source>
</reference>
<dbReference type="Proteomes" id="UP000783102">
    <property type="component" value="Unassembled WGS sequence"/>
</dbReference>
<accession>A0A2Z4JQF5</accession>
<evidence type="ECO:0000313" key="1">
    <source>
        <dbReference type="EMBL" id="AWW49028.1"/>
    </source>
</evidence>
<dbReference type="EMBL" id="CP030085">
    <property type="protein sequence ID" value="AWW49028.1"/>
    <property type="molecule type" value="Genomic_DNA"/>
</dbReference>
<reference evidence="2" key="3">
    <citation type="journal article" date="2021" name="Genome Biol. Evol.">
        <title>Continental-Scale Gene Flow Prevents Allopatric Divergence of Pelagic Freshwater Bacteria.</title>
        <authorList>
            <person name="Hoetzinger M."/>
            <person name="Pitt A."/>
            <person name="Huemer A."/>
            <person name="Hahn M.W."/>
        </authorList>
    </citation>
    <scope>NUCLEOTIDE SEQUENCE</scope>
    <source>
        <strain evidence="2">SM1-W8</strain>
    </source>
</reference>
<evidence type="ECO:0000313" key="3">
    <source>
        <dbReference type="Proteomes" id="UP000248592"/>
    </source>
</evidence>
<reference evidence="3" key="1">
    <citation type="submission" date="2018-06" db="EMBL/GenBank/DDBJ databases">
        <title>Description of a new Polynucleobacter species.</title>
        <authorList>
            <person name="Hahn M.W."/>
        </authorList>
    </citation>
    <scope>NUCLEOTIDE SEQUENCE [LARGE SCALE GENOMIC DNA]</scope>
    <source>
        <strain evidence="3">MG-25-Pas1-D2</strain>
    </source>
</reference>
<dbReference type="Proteomes" id="UP000248592">
    <property type="component" value="Chromosome"/>
</dbReference>
<evidence type="ECO:0000313" key="2">
    <source>
        <dbReference type="EMBL" id="MBT8551810.1"/>
    </source>
</evidence>
<dbReference type="RefSeq" id="WP_112294203.1">
    <property type="nucleotide sequence ID" value="NZ_CBCSBS010000002.1"/>
</dbReference>
<dbReference type="InterPro" id="IPR021558">
    <property type="entry name" value="MazE-like"/>
</dbReference>
<dbReference type="EMBL" id="JAANEY010000001">
    <property type="protein sequence ID" value="MBT8551810.1"/>
    <property type="molecule type" value="Genomic_DNA"/>
</dbReference>
<dbReference type="KEGG" id="poh:DPM16_00760"/>